<feature type="compositionally biased region" description="Polar residues" evidence="3">
    <location>
        <begin position="52"/>
        <end position="71"/>
    </location>
</feature>
<dbReference type="GO" id="GO:0005737">
    <property type="term" value="C:cytoplasm"/>
    <property type="evidence" value="ECO:0007669"/>
    <property type="project" value="TreeGrafter"/>
</dbReference>
<dbReference type="GO" id="GO:0097255">
    <property type="term" value="C:R2TP complex"/>
    <property type="evidence" value="ECO:0007669"/>
    <property type="project" value="TreeGrafter"/>
</dbReference>
<dbReference type="AlphaFoldDB" id="A0A507CCS8"/>
<dbReference type="PANTHER" id="PTHR22997:SF0">
    <property type="entry name" value="PIH1 DOMAIN-CONTAINING PROTEIN 1"/>
    <property type="match status" value="1"/>
</dbReference>
<proteinExistence type="inferred from homology"/>
<gene>
    <name evidence="6" type="ORF">SmJEL517_g01039</name>
</gene>
<evidence type="ECO:0000256" key="2">
    <source>
        <dbReference type="ARBA" id="ARBA00040540"/>
    </source>
</evidence>
<comment type="caution">
    <text evidence="6">The sequence shown here is derived from an EMBL/GenBank/DDBJ whole genome shotgun (WGS) entry which is preliminary data.</text>
</comment>
<evidence type="ECO:0000259" key="4">
    <source>
        <dbReference type="Pfam" id="PF08190"/>
    </source>
</evidence>
<dbReference type="Pfam" id="PF18201">
    <property type="entry name" value="PIH1_CS"/>
    <property type="match status" value="1"/>
</dbReference>
<dbReference type="GO" id="GO:1990904">
    <property type="term" value="C:ribonucleoprotein complex"/>
    <property type="evidence" value="ECO:0007669"/>
    <property type="project" value="TreeGrafter"/>
</dbReference>
<dbReference type="GO" id="GO:0006364">
    <property type="term" value="P:rRNA processing"/>
    <property type="evidence" value="ECO:0007669"/>
    <property type="project" value="TreeGrafter"/>
</dbReference>
<name>A0A507CCS8_9FUNG</name>
<dbReference type="InterPro" id="IPR041442">
    <property type="entry name" value="PIH1D1/2/3_CS-like"/>
</dbReference>
<reference evidence="6 7" key="1">
    <citation type="journal article" date="2019" name="Sci. Rep.">
        <title>Comparative genomics of chytrid fungi reveal insights into the obligate biotrophic and pathogenic lifestyle of Synchytrium endobioticum.</title>
        <authorList>
            <person name="van de Vossenberg B.T.L.H."/>
            <person name="Warris S."/>
            <person name="Nguyen H.D.T."/>
            <person name="van Gent-Pelzer M.P.E."/>
            <person name="Joly D.L."/>
            <person name="van de Geest H.C."/>
            <person name="Bonants P.J.M."/>
            <person name="Smith D.S."/>
            <person name="Levesque C.A."/>
            <person name="van der Lee T.A.J."/>
        </authorList>
    </citation>
    <scope>NUCLEOTIDE SEQUENCE [LARGE SCALE GENOMIC DNA]</scope>
    <source>
        <strain evidence="6 7">JEL517</strain>
    </source>
</reference>
<dbReference type="RefSeq" id="XP_031027218.1">
    <property type="nucleotide sequence ID" value="XM_031166967.1"/>
</dbReference>
<dbReference type="OrthoDB" id="5135119at2759"/>
<dbReference type="STRING" id="1806994.A0A507CCS8"/>
<accession>A0A507CCS8</accession>
<dbReference type="GeneID" id="42002264"/>
<dbReference type="Proteomes" id="UP000319731">
    <property type="component" value="Unassembled WGS sequence"/>
</dbReference>
<feature type="compositionally biased region" description="Basic and acidic residues" evidence="3">
    <location>
        <begin position="9"/>
        <end position="22"/>
    </location>
</feature>
<evidence type="ECO:0000256" key="1">
    <source>
        <dbReference type="ARBA" id="ARBA00008511"/>
    </source>
</evidence>
<comment type="similarity">
    <text evidence="1">Belongs to the PIH1 family.</text>
</comment>
<evidence type="ECO:0000313" key="7">
    <source>
        <dbReference type="Proteomes" id="UP000319731"/>
    </source>
</evidence>
<feature type="domain" description="PIH1D1/2/3 CS-like" evidence="5">
    <location>
        <begin position="263"/>
        <end position="332"/>
    </location>
</feature>
<feature type="region of interest" description="Disordered" evidence="3">
    <location>
        <begin position="233"/>
        <end position="258"/>
    </location>
</feature>
<protein>
    <recommendedName>
        <fullName evidence="2">PIH1 domain-containing protein 1</fullName>
    </recommendedName>
</protein>
<evidence type="ECO:0000259" key="5">
    <source>
        <dbReference type="Pfam" id="PF18201"/>
    </source>
</evidence>
<dbReference type="PANTHER" id="PTHR22997">
    <property type="entry name" value="PIH1 DOMAIN-CONTAINING PROTEIN 1"/>
    <property type="match status" value="1"/>
</dbReference>
<dbReference type="InterPro" id="IPR050734">
    <property type="entry name" value="PIH1/Kintoun_subfamily"/>
</dbReference>
<feature type="region of interest" description="Disordered" evidence="3">
    <location>
        <begin position="1"/>
        <end position="29"/>
    </location>
</feature>
<sequence length="336" mass="37048">MVNEPTEDADLRALLESMEKSGDPSPGLPLAAEHAEQFVELMAKIAQNPELASSLSAESMPSTLKVNASSDTQKERHEVTPQPGFVLKTVNRKKSASGEWAEGIKVFINFGHSSQIPSPPPGSDEEILKAIATEDGTYKVPTSLSTPRRDKDKAGREACVYDVCVHTNALQLASRLEDYQIFLMELVLQHVETKSGMLLSRDISFPKMKSKGPLAKHIIYRAKRPSIAETAPIISNKPDAPSKAPAKPKKLPAPEYEVIPTPKTGRPEYIQVKIRLPAVESTKEATLDVELDKLILSVPNLHDADIKLPWKVDIDSCRAQFDRSVRHLNVYLTCSK</sequence>
<feature type="domain" description="PIH1 N-terminal" evidence="4">
    <location>
        <begin position="71"/>
        <end position="223"/>
    </location>
</feature>
<dbReference type="InterPro" id="IPR012981">
    <property type="entry name" value="PIH1_N"/>
</dbReference>
<dbReference type="GO" id="GO:0000492">
    <property type="term" value="P:box C/D snoRNP assembly"/>
    <property type="evidence" value="ECO:0007669"/>
    <property type="project" value="TreeGrafter"/>
</dbReference>
<dbReference type="EMBL" id="QEAO01000003">
    <property type="protein sequence ID" value="TPX37148.1"/>
    <property type="molecule type" value="Genomic_DNA"/>
</dbReference>
<evidence type="ECO:0000313" key="6">
    <source>
        <dbReference type="EMBL" id="TPX37148.1"/>
    </source>
</evidence>
<evidence type="ECO:0000256" key="3">
    <source>
        <dbReference type="SAM" id="MobiDB-lite"/>
    </source>
</evidence>
<dbReference type="Pfam" id="PF08190">
    <property type="entry name" value="PIH1"/>
    <property type="match status" value="1"/>
</dbReference>
<feature type="region of interest" description="Disordered" evidence="3">
    <location>
        <begin position="52"/>
        <end position="79"/>
    </location>
</feature>
<keyword evidence="7" id="KW-1185">Reference proteome</keyword>
<organism evidence="6 7">
    <name type="scientific">Synchytrium microbalum</name>
    <dbReference type="NCBI Taxonomy" id="1806994"/>
    <lineage>
        <taxon>Eukaryota</taxon>
        <taxon>Fungi</taxon>
        <taxon>Fungi incertae sedis</taxon>
        <taxon>Chytridiomycota</taxon>
        <taxon>Chytridiomycota incertae sedis</taxon>
        <taxon>Chytridiomycetes</taxon>
        <taxon>Synchytriales</taxon>
        <taxon>Synchytriaceae</taxon>
        <taxon>Synchytrium</taxon>
    </lineage>
</organism>